<comment type="similarity">
    <text evidence="8">Belongs to the iron/ascorbate-dependent oxidoreductase family.</text>
</comment>
<comment type="caution">
    <text evidence="10">The sequence shown here is derived from an EMBL/GenBank/DDBJ whole genome shotgun (WGS) entry which is preliminary data.</text>
</comment>
<evidence type="ECO:0000256" key="2">
    <source>
        <dbReference type="ARBA" id="ARBA00007879"/>
    </source>
</evidence>
<evidence type="ECO:0000256" key="5">
    <source>
        <dbReference type="ARBA" id="ARBA00023002"/>
    </source>
</evidence>
<keyword evidence="5 8" id="KW-0560">Oxidoreductase</keyword>
<accession>A0A8H3EW08</accession>
<dbReference type="Proteomes" id="UP000664169">
    <property type="component" value="Unassembled WGS sequence"/>
</dbReference>
<comment type="similarity">
    <text evidence="2">Belongs to the alkB family.</text>
</comment>
<dbReference type="InterPro" id="IPR037151">
    <property type="entry name" value="AlkB-like_sf"/>
</dbReference>
<protein>
    <recommendedName>
        <fullName evidence="9">Fe2OG dioxygenase domain-containing protein</fullName>
    </recommendedName>
</protein>
<comment type="subcellular location">
    <subcellularLocation>
        <location evidence="1">Nucleus</location>
    </subcellularLocation>
</comment>
<proteinExistence type="inferred from homology"/>
<keyword evidence="4" id="KW-0223">Dioxygenase</keyword>
<dbReference type="GO" id="GO:0046872">
    <property type="term" value="F:metal ion binding"/>
    <property type="evidence" value="ECO:0007669"/>
    <property type="project" value="UniProtKB-KW"/>
</dbReference>
<evidence type="ECO:0000256" key="3">
    <source>
        <dbReference type="ARBA" id="ARBA00022723"/>
    </source>
</evidence>
<keyword evidence="7" id="KW-0539">Nucleus</keyword>
<feature type="domain" description="Fe2OG dioxygenase" evidence="9">
    <location>
        <begin position="133"/>
        <end position="261"/>
    </location>
</feature>
<dbReference type="GO" id="GO:0005634">
    <property type="term" value="C:nucleus"/>
    <property type="evidence" value="ECO:0007669"/>
    <property type="project" value="UniProtKB-SubCell"/>
</dbReference>
<dbReference type="AlphaFoldDB" id="A0A8H3EW08"/>
<gene>
    <name evidence="10" type="ORF">GOMPHAMPRED_007382</name>
</gene>
<reference evidence="10" key="1">
    <citation type="submission" date="2021-03" db="EMBL/GenBank/DDBJ databases">
        <authorList>
            <person name="Tagirdzhanova G."/>
        </authorList>
    </citation>
    <scope>NUCLEOTIDE SEQUENCE</scope>
</reference>
<evidence type="ECO:0000256" key="7">
    <source>
        <dbReference type="ARBA" id="ARBA00023242"/>
    </source>
</evidence>
<evidence type="ECO:0000256" key="4">
    <source>
        <dbReference type="ARBA" id="ARBA00022964"/>
    </source>
</evidence>
<evidence type="ECO:0000313" key="11">
    <source>
        <dbReference type="Proteomes" id="UP000664169"/>
    </source>
</evidence>
<dbReference type="InterPro" id="IPR005123">
    <property type="entry name" value="Oxoglu/Fe-dep_dioxygenase_dom"/>
</dbReference>
<dbReference type="InterPro" id="IPR032862">
    <property type="entry name" value="ALKBH6"/>
</dbReference>
<dbReference type="OrthoDB" id="412814at2759"/>
<evidence type="ECO:0000256" key="6">
    <source>
        <dbReference type="ARBA" id="ARBA00023004"/>
    </source>
</evidence>
<keyword evidence="3 8" id="KW-0479">Metal-binding</keyword>
<dbReference type="Gene3D" id="2.60.120.590">
    <property type="entry name" value="Alpha-ketoglutarate-dependent dioxygenase AlkB-like"/>
    <property type="match status" value="1"/>
</dbReference>
<keyword evidence="6 8" id="KW-0408">Iron</keyword>
<dbReference type="SUPFAM" id="SSF51197">
    <property type="entry name" value="Clavaminate synthase-like"/>
    <property type="match status" value="1"/>
</dbReference>
<sequence>MSTITLPPSLSKVQITTLPNSVYYISTFITPLEEEYLLNKVKPPTFPTTYPIQKTLNQKPSQITSQPLTSWRTLIHRRLQVYPAALTPSGELQKSPLPPWLEEPLVSRLLALPLSDSTPASGKNVFTDSPHQRPNHVLINEYPPGIGITPHEDGPAYFPLVATVSLAGHTVLDIYGKNETTGKREPKWRLLQERRSLLITTGDVYRETLHGIGDLERDCELTEATVENWNLLREETREACLTSGGCLERKLRISATIRDVVKVRDYARFVPSLGGRR</sequence>
<dbReference type="PANTHER" id="PTHR46030">
    <property type="entry name" value="ALPHA-KETOGLUTARATE-DEPENDENT DIOXYGENASE ALKB HOMOLOG 6"/>
    <property type="match status" value="1"/>
</dbReference>
<evidence type="ECO:0000256" key="8">
    <source>
        <dbReference type="RuleBase" id="RU003682"/>
    </source>
</evidence>
<keyword evidence="11" id="KW-1185">Reference proteome</keyword>
<evidence type="ECO:0000313" key="10">
    <source>
        <dbReference type="EMBL" id="CAF9911353.1"/>
    </source>
</evidence>
<dbReference type="EMBL" id="CAJPDQ010000006">
    <property type="protein sequence ID" value="CAF9911353.1"/>
    <property type="molecule type" value="Genomic_DNA"/>
</dbReference>
<organism evidence="10 11">
    <name type="scientific">Gomphillus americanus</name>
    <dbReference type="NCBI Taxonomy" id="1940652"/>
    <lineage>
        <taxon>Eukaryota</taxon>
        <taxon>Fungi</taxon>
        <taxon>Dikarya</taxon>
        <taxon>Ascomycota</taxon>
        <taxon>Pezizomycotina</taxon>
        <taxon>Lecanoromycetes</taxon>
        <taxon>OSLEUM clade</taxon>
        <taxon>Ostropomycetidae</taxon>
        <taxon>Ostropales</taxon>
        <taxon>Graphidaceae</taxon>
        <taxon>Gomphilloideae</taxon>
        <taxon>Gomphillus</taxon>
    </lineage>
</organism>
<evidence type="ECO:0000259" key="9">
    <source>
        <dbReference type="PROSITE" id="PS51471"/>
    </source>
</evidence>
<dbReference type="PROSITE" id="PS51471">
    <property type="entry name" value="FE2OG_OXY"/>
    <property type="match status" value="1"/>
</dbReference>
<dbReference type="PANTHER" id="PTHR46030:SF1">
    <property type="entry name" value="ALPHA-KETOGLUTARATE-DEPENDENT DIOXYGENASE ALKB HOMOLOG 6"/>
    <property type="match status" value="1"/>
</dbReference>
<evidence type="ECO:0000256" key="1">
    <source>
        <dbReference type="ARBA" id="ARBA00004123"/>
    </source>
</evidence>
<dbReference type="GO" id="GO:0051213">
    <property type="term" value="F:dioxygenase activity"/>
    <property type="evidence" value="ECO:0007669"/>
    <property type="project" value="UniProtKB-KW"/>
</dbReference>
<name>A0A8H3EW08_9LECA</name>